<protein>
    <submittedName>
        <fullName evidence="1">Uncharacterized protein</fullName>
    </submittedName>
</protein>
<dbReference type="AlphaFoldDB" id="A0A239XKJ5"/>
<dbReference type="KEGG" id="ctak:4412677_01710"/>
<dbReference type="Proteomes" id="UP000215196">
    <property type="component" value="Chromosome 1"/>
</dbReference>
<reference evidence="1 2" key="1">
    <citation type="submission" date="2017-06" db="EMBL/GenBank/DDBJ databases">
        <authorList>
            <consortium name="Pathogen Informatics"/>
        </authorList>
    </citation>
    <scope>NUCLEOTIDE SEQUENCE [LARGE SCALE GENOMIC DNA]</scope>
    <source>
        <strain evidence="1 2">NCTC13490</strain>
    </source>
</reference>
<dbReference type="EMBL" id="LT906465">
    <property type="protein sequence ID" value="SNV47255.1"/>
    <property type="molecule type" value="Genomic_DNA"/>
</dbReference>
<organism evidence="1 2">
    <name type="scientific">Chryseobacterium taklimakanense</name>
    <dbReference type="NCBI Taxonomy" id="536441"/>
    <lineage>
        <taxon>Bacteria</taxon>
        <taxon>Pseudomonadati</taxon>
        <taxon>Bacteroidota</taxon>
        <taxon>Flavobacteriia</taxon>
        <taxon>Flavobacteriales</taxon>
        <taxon>Weeksellaceae</taxon>
        <taxon>Chryseobacterium group</taxon>
        <taxon>Chryseobacterium</taxon>
    </lineage>
</organism>
<sequence length="122" mass="14233">MNESELWKIVDRFFQDNFGTEPNVPIETILYLIGIQELGSGKQEYSKDDKVNLIHIAVCRLLQPFGFFEFSHYDDDGFPHFTEKEPIPELKPNEQSLLMKKAVIQYFIDEKLFDEEVLSSLG</sequence>
<evidence type="ECO:0000313" key="1">
    <source>
        <dbReference type="EMBL" id="SNV47255.1"/>
    </source>
</evidence>
<dbReference type="RefSeq" id="WP_095072346.1">
    <property type="nucleotide sequence ID" value="NZ_LT906465.1"/>
</dbReference>
<keyword evidence="2" id="KW-1185">Reference proteome</keyword>
<name>A0A239XKJ5_9FLAO</name>
<evidence type="ECO:0000313" key="2">
    <source>
        <dbReference type="Proteomes" id="UP000215196"/>
    </source>
</evidence>
<proteinExistence type="predicted"/>
<gene>
    <name evidence="1" type="ORF">SAMEA4412677_01710</name>
</gene>
<accession>A0A239XKJ5</accession>